<dbReference type="Proteomes" id="UP000248326">
    <property type="component" value="Unassembled WGS sequence"/>
</dbReference>
<keyword evidence="1 5" id="KW-0597">Phosphoprotein</keyword>
<dbReference type="RefSeq" id="WP_110887317.1">
    <property type="nucleotide sequence ID" value="NZ_QJSX01000010.1"/>
</dbReference>
<dbReference type="InterPro" id="IPR011006">
    <property type="entry name" value="CheY-like_superfamily"/>
</dbReference>
<dbReference type="InterPro" id="IPR036388">
    <property type="entry name" value="WH-like_DNA-bd_sf"/>
</dbReference>
<sequence length="205" mass="22111">MLDDAPTVFLVDDDDAVRDALATLLGTVGLSVRDFASPAAFLSAFDASAFGCLILDVRMPHVSGLELQARLSADGVDLPVIVVTGHGDIDLCRRAFKQGAVEFLTKPIDEHDLLDAVQRAVRQHAEVRQRHTTAASARARLARLTDREADVLRLLVDGASNKEAARSLGISARTIETHRASLFEKLGANSVAELVRMYLASREGP</sequence>
<dbReference type="Pfam" id="PF00196">
    <property type="entry name" value="GerE"/>
    <property type="match status" value="1"/>
</dbReference>
<evidence type="ECO:0000313" key="8">
    <source>
        <dbReference type="EMBL" id="PYE53112.1"/>
    </source>
</evidence>
<dbReference type="EMBL" id="QJSX01000010">
    <property type="protein sequence ID" value="PYE53112.1"/>
    <property type="molecule type" value="Genomic_DNA"/>
</dbReference>
<dbReference type="InterPro" id="IPR000792">
    <property type="entry name" value="Tscrpt_reg_LuxR_C"/>
</dbReference>
<feature type="modified residue" description="4-aspartylphosphate" evidence="5">
    <location>
        <position position="56"/>
    </location>
</feature>
<dbReference type="OrthoDB" id="342399at2"/>
<evidence type="ECO:0000256" key="2">
    <source>
        <dbReference type="ARBA" id="ARBA00023015"/>
    </source>
</evidence>
<dbReference type="PROSITE" id="PS50110">
    <property type="entry name" value="RESPONSE_REGULATORY"/>
    <property type="match status" value="1"/>
</dbReference>
<feature type="domain" description="HTH luxR-type" evidence="6">
    <location>
        <begin position="137"/>
        <end position="202"/>
    </location>
</feature>
<dbReference type="AlphaFoldDB" id="A0A318S658"/>
<feature type="domain" description="Response regulatory" evidence="7">
    <location>
        <begin position="7"/>
        <end position="121"/>
    </location>
</feature>
<keyword evidence="9" id="KW-1185">Reference proteome</keyword>
<gene>
    <name evidence="8" type="ORF">DES52_11096</name>
</gene>
<dbReference type="InterPro" id="IPR016032">
    <property type="entry name" value="Sig_transdc_resp-reg_C-effctor"/>
</dbReference>
<dbReference type="GO" id="GO:0003677">
    <property type="term" value="F:DNA binding"/>
    <property type="evidence" value="ECO:0007669"/>
    <property type="project" value="UniProtKB-KW"/>
</dbReference>
<evidence type="ECO:0000256" key="5">
    <source>
        <dbReference type="PROSITE-ProRule" id="PRU00169"/>
    </source>
</evidence>
<name>A0A318S658_9DEIO</name>
<organism evidence="8 9">
    <name type="scientific">Deinococcus yavapaiensis KR-236</name>
    <dbReference type="NCBI Taxonomy" id="694435"/>
    <lineage>
        <taxon>Bacteria</taxon>
        <taxon>Thermotogati</taxon>
        <taxon>Deinococcota</taxon>
        <taxon>Deinococci</taxon>
        <taxon>Deinococcales</taxon>
        <taxon>Deinococcaceae</taxon>
        <taxon>Deinococcus</taxon>
    </lineage>
</organism>
<dbReference type="PANTHER" id="PTHR44688:SF16">
    <property type="entry name" value="DNA-BINDING TRANSCRIPTIONAL ACTIVATOR DEVR_DOSR"/>
    <property type="match status" value="1"/>
</dbReference>
<dbReference type="GO" id="GO:0000160">
    <property type="term" value="P:phosphorelay signal transduction system"/>
    <property type="evidence" value="ECO:0007669"/>
    <property type="project" value="InterPro"/>
</dbReference>
<evidence type="ECO:0000256" key="1">
    <source>
        <dbReference type="ARBA" id="ARBA00022553"/>
    </source>
</evidence>
<dbReference type="GO" id="GO:0006355">
    <property type="term" value="P:regulation of DNA-templated transcription"/>
    <property type="evidence" value="ECO:0007669"/>
    <property type="project" value="InterPro"/>
</dbReference>
<evidence type="ECO:0000256" key="3">
    <source>
        <dbReference type="ARBA" id="ARBA00023125"/>
    </source>
</evidence>
<dbReference type="SMART" id="SM00421">
    <property type="entry name" value="HTH_LUXR"/>
    <property type="match status" value="1"/>
</dbReference>
<dbReference type="SMART" id="SM00448">
    <property type="entry name" value="REC"/>
    <property type="match status" value="1"/>
</dbReference>
<evidence type="ECO:0000313" key="9">
    <source>
        <dbReference type="Proteomes" id="UP000248326"/>
    </source>
</evidence>
<dbReference type="Pfam" id="PF00072">
    <property type="entry name" value="Response_reg"/>
    <property type="match status" value="1"/>
</dbReference>
<keyword evidence="2" id="KW-0805">Transcription regulation</keyword>
<evidence type="ECO:0000259" key="7">
    <source>
        <dbReference type="PROSITE" id="PS50110"/>
    </source>
</evidence>
<dbReference type="InterPro" id="IPR001789">
    <property type="entry name" value="Sig_transdc_resp-reg_receiver"/>
</dbReference>
<dbReference type="FunFam" id="3.40.50.2300:FF:000018">
    <property type="entry name" value="DNA-binding transcriptional regulator NtrC"/>
    <property type="match status" value="1"/>
</dbReference>
<accession>A0A318S658</accession>
<dbReference type="Gene3D" id="3.40.50.2300">
    <property type="match status" value="1"/>
</dbReference>
<keyword evidence="4" id="KW-0804">Transcription</keyword>
<keyword evidence="3" id="KW-0238">DNA-binding</keyword>
<comment type="caution">
    <text evidence="8">The sequence shown here is derived from an EMBL/GenBank/DDBJ whole genome shotgun (WGS) entry which is preliminary data.</text>
</comment>
<protein>
    <submittedName>
        <fullName evidence="8">LuxR family two component transcriptional regulator</fullName>
    </submittedName>
</protein>
<evidence type="ECO:0000256" key="4">
    <source>
        <dbReference type="ARBA" id="ARBA00023163"/>
    </source>
</evidence>
<dbReference type="PROSITE" id="PS50043">
    <property type="entry name" value="HTH_LUXR_2"/>
    <property type="match status" value="1"/>
</dbReference>
<dbReference type="CDD" id="cd06170">
    <property type="entry name" value="LuxR_C_like"/>
    <property type="match status" value="1"/>
</dbReference>
<dbReference type="PANTHER" id="PTHR44688">
    <property type="entry name" value="DNA-BINDING TRANSCRIPTIONAL ACTIVATOR DEVR_DOSR"/>
    <property type="match status" value="1"/>
</dbReference>
<dbReference type="Gene3D" id="1.10.10.10">
    <property type="entry name" value="Winged helix-like DNA-binding domain superfamily/Winged helix DNA-binding domain"/>
    <property type="match status" value="1"/>
</dbReference>
<dbReference type="SUPFAM" id="SSF52172">
    <property type="entry name" value="CheY-like"/>
    <property type="match status" value="1"/>
</dbReference>
<evidence type="ECO:0000259" key="6">
    <source>
        <dbReference type="PROSITE" id="PS50043"/>
    </source>
</evidence>
<dbReference type="SUPFAM" id="SSF46894">
    <property type="entry name" value="C-terminal effector domain of the bipartite response regulators"/>
    <property type="match status" value="1"/>
</dbReference>
<reference evidence="8 9" key="1">
    <citation type="submission" date="2018-06" db="EMBL/GenBank/DDBJ databases">
        <title>Genomic Encyclopedia of Type Strains, Phase IV (KMG-IV): sequencing the most valuable type-strain genomes for metagenomic binning, comparative biology and taxonomic classification.</title>
        <authorList>
            <person name="Goeker M."/>
        </authorList>
    </citation>
    <scope>NUCLEOTIDE SEQUENCE [LARGE SCALE GENOMIC DNA]</scope>
    <source>
        <strain evidence="8 9">DSM 18048</strain>
    </source>
</reference>
<dbReference type="PRINTS" id="PR00038">
    <property type="entry name" value="HTHLUXR"/>
</dbReference>
<proteinExistence type="predicted"/>